<feature type="domain" description="ABC transmembrane type-1" evidence="10">
    <location>
        <begin position="19"/>
        <end position="207"/>
    </location>
</feature>
<organism evidence="11 12">
    <name type="scientific">Bradyrhizobium zhanjiangense</name>
    <dbReference type="NCBI Taxonomy" id="1325107"/>
    <lineage>
        <taxon>Bacteria</taxon>
        <taxon>Pseudomonadati</taxon>
        <taxon>Pseudomonadota</taxon>
        <taxon>Alphaproteobacteria</taxon>
        <taxon>Hyphomicrobiales</taxon>
        <taxon>Nitrobacteraceae</taxon>
        <taxon>Bradyrhizobium</taxon>
    </lineage>
</organism>
<evidence type="ECO:0000256" key="6">
    <source>
        <dbReference type="ARBA" id="ARBA00022970"/>
    </source>
</evidence>
<feature type="transmembrane region" description="Helical" evidence="9">
    <location>
        <begin position="149"/>
        <end position="168"/>
    </location>
</feature>
<dbReference type="RefSeq" id="WP_128942723.1">
    <property type="nucleotide sequence ID" value="NZ_RDRA01000034.1"/>
</dbReference>
<keyword evidence="7 9" id="KW-1133">Transmembrane helix</keyword>
<dbReference type="InterPro" id="IPR043429">
    <property type="entry name" value="ArtM/GltK/GlnP/TcyL/YhdX-like"/>
</dbReference>
<dbReference type="PROSITE" id="PS50928">
    <property type="entry name" value="ABC_TM1"/>
    <property type="match status" value="1"/>
</dbReference>
<dbReference type="PANTHER" id="PTHR30614">
    <property type="entry name" value="MEMBRANE COMPONENT OF AMINO ACID ABC TRANSPORTER"/>
    <property type="match status" value="1"/>
</dbReference>
<dbReference type="NCBIfam" id="TIGR01726">
    <property type="entry name" value="HEQRo_perm_3TM"/>
    <property type="match status" value="1"/>
</dbReference>
<evidence type="ECO:0000256" key="9">
    <source>
        <dbReference type="RuleBase" id="RU363032"/>
    </source>
</evidence>
<dbReference type="PANTHER" id="PTHR30614:SF0">
    <property type="entry name" value="L-CYSTINE TRANSPORT SYSTEM PERMEASE PROTEIN TCYL"/>
    <property type="match status" value="1"/>
</dbReference>
<dbReference type="Gene3D" id="1.10.3720.10">
    <property type="entry name" value="MetI-like"/>
    <property type="match status" value="1"/>
</dbReference>
<comment type="caution">
    <text evidence="11">The sequence shown here is derived from an EMBL/GenBank/DDBJ whole genome shotgun (WGS) entry which is preliminary data.</text>
</comment>
<gene>
    <name evidence="11" type="ORF">EAS62_37170</name>
</gene>
<comment type="similarity">
    <text evidence="2">Belongs to the binding-protein-dependent transport system permease family. HisMQ subfamily.</text>
</comment>
<dbReference type="SUPFAM" id="SSF161098">
    <property type="entry name" value="MetI-like"/>
    <property type="match status" value="1"/>
</dbReference>
<keyword evidence="5 9" id="KW-0812">Transmembrane</keyword>
<evidence type="ECO:0000256" key="7">
    <source>
        <dbReference type="ARBA" id="ARBA00022989"/>
    </source>
</evidence>
<dbReference type="InterPro" id="IPR000515">
    <property type="entry name" value="MetI-like"/>
</dbReference>
<dbReference type="EMBL" id="RDRA01000034">
    <property type="protein sequence ID" value="RXG86641.1"/>
    <property type="molecule type" value="Genomic_DNA"/>
</dbReference>
<dbReference type="CDD" id="cd06261">
    <property type="entry name" value="TM_PBP2"/>
    <property type="match status" value="1"/>
</dbReference>
<keyword evidence="4" id="KW-1003">Cell membrane</keyword>
<dbReference type="Proteomes" id="UP000289946">
    <property type="component" value="Unassembled WGS sequence"/>
</dbReference>
<evidence type="ECO:0000313" key="11">
    <source>
        <dbReference type="EMBL" id="RXG86641.1"/>
    </source>
</evidence>
<feature type="transmembrane region" description="Helical" evidence="9">
    <location>
        <begin position="15"/>
        <end position="42"/>
    </location>
</feature>
<feature type="transmembrane region" description="Helical" evidence="9">
    <location>
        <begin position="188"/>
        <end position="207"/>
    </location>
</feature>
<keyword evidence="8 9" id="KW-0472">Membrane</keyword>
<reference evidence="11 12" key="1">
    <citation type="submission" date="2018-10" db="EMBL/GenBank/DDBJ databases">
        <title>Bradyrhizobium sp. nov., isolated from effective nodules of peanut in China.</title>
        <authorList>
            <person name="Li Y."/>
        </authorList>
    </citation>
    <scope>NUCLEOTIDE SEQUENCE [LARGE SCALE GENOMIC DNA]</scope>
    <source>
        <strain evidence="11 12">CCBAU 51781</strain>
    </source>
</reference>
<evidence type="ECO:0000259" key="10">
    <source>
        <dbReference type="PROSITE" id="PS50928"/>
    </source>
</evidence>
<dbReference type="InterPro" id="IPR010065">
    <property type="entry name" value="AA_ABC_transptr_permease_3TM"/>
</dbReference>
<keyword evidence="3 9" id="KW-0813">Transport</keyword>
<evidence type="ECO:0000256" key="5">
    <source>
        <dbReference type="ARBA" id="ARBA00022692"/>
    </source>
</evidence>
<evidence type="ECO:0000256" key="8">
    <source>
        <dbReference type="ARBA" id="ARBA00023136"/>
    </source>
</evidence>
<evidence type="ECO:0000256" key="3">
    <source>
        <dbReference type="ARBA" id="ARBA00022448"/>
    </source>
</evidence>
<sequence length="217" mass="24103">MTWDWSYALAILPRLMVGIWCTILVTLASSAIALTAGLLLSILESVSTTLGRALLRFLLEVFRGVPILVLLYFAFYVLPEVGLTFPAMPVGIGVLGTVYAAFCSEAYRGSLITIPAELRDACLVLHLSPYTKWRRVLIPLMIKRAAPALLNYVFALFRASAFLFAIGVPVLLGEAQVAGYESFRYLEPFTLAGVFYMLMNLPFLYLLPRFKDKYSGI</sequence>
<evidence type="ECO:0000256" key="1">
    <source>
        <dbReference type="ARBA" id="ARBA00004429"/>
    </source>
</evidence>
<dbReference type="Pfam" id="PF00528">
    <property type="entry name" value="BPD_transp_1"/>
    <property type="match status" value="1"/>
</dbReference>
<keyword evidence="6" id="KW-0029">Amino-acid transport</keyword>
<protein>
    <submittedName>
        <fullName evidence="11">ABC transporter permease subunit</fullName>
    </submittedName>
</protein>
<feature type="transmembrane region" description="Helical" evidence="9">
    <location>
        <begin position="54"/>
        <end position="77"/>
    </location>
</feature>
<proteinExistence type="inferred from homology"/>
<evidence type="ECO:0000256" key="2">
    <source>
        <dbReference type="ARBA" id="ARBA00010072"/>
    </source>
</evidence>
<accession>A0ABY0D9E1</accession>
<feature type="transmembrane region" description="Helical" evidence="9">
    <location>
        <begin position="83"/>
        <end position="102"/>
    </location>
</feature>
<dbReference type="InterPro" id="IPR035906">
    <property type="entry name" value="MetI-like_sf"/>
</dbReference>
<evidence type="ECO:0000256" key="4">
    <source>
        <dbReference type="ARBA" id="ARBA00022475"/>
    </source>
</evidence>
<name>A0ABY0D9E1_9BRAD</name>
<comment type="subcellular location">
    <subcellularLocation>
        <location evidence="1">Cell inner membrane</location>
        <topology evidence="1">Multi-pass membrane protein</topology>
    </subcellularLocation>
    <subcellularLocation>
        <location evidence="9">Cell membrane</location>
        <topology evidence="9">Multi-pass membrane protein</topology>
    </subcellularLocation>
</comment>
<evidence type="ECO:0000313" key="12">
    <source>
        <dbReference type="Proteomes" id="UP000289946"/>
    </source>
</evidence>
<keyword evidence="12" id="KW-1185">Reference proteome</keyword>